<evidence type="ECO:0000313" key="1">
    <source>
        <dbReference type="EMBL" id="KAL3886349.1"/>
    </source>
</evidence>
<name>A0ABD3XJB7_SINWO</name>
<protein>
    <submittedName>
        <fullName evidence="1">Uncharacterized protein</fullName>
    </submittedName>
</protein>
<evidence type="ECO:0000313" key="2">
    <source>
        <dbReference type="Proteomes" id="UP001634394"/>
    </source>
</evidence>
<reference evidence="1 2" key="1">
    <citation type="submission" date="2024-11" db="EMBL/GenBank/DDBJ databases">
        <title>Chromosome-level genome assembly of the freshwater bivalve Anodonta woodiana.</title>
        <authorList>
            <person name="Chen X."/>
        </authorList>
    </citation>
    <scope>NUCLEOTIDE SEQUENCE [LARGE SCALE GENOMIC DNA]</scope>
    <source>
        <strain evidence="1">MN2024</strain>
        <tissue evidence="1">Gills</tissue>
    </source>
</reference>
<dbReference type="Proteomes" id="UP001634394">
    <property type="component" value="Unassembled WGS sequence"/>
</dbReference>
<keyword evidence="2" id="KW-1185">Reference proteome</keyword>
<sequence length="158" mass="18569">MVESSNPRRNRKSISCTALFDDNHDSWNPLRQTLSLQTLIQLSHEIGRRVESDEPIIKSYFTNNSSRCSINVPWNGIMMEEQYSKVRKNRLTSDIQQNPGERLHRLNNFQEDQYSTVDETSLSVYDYARENTREEKLQTIHKNTEIGSYNSDYDYAIL</sequence>
<dbReference type="AlphaFoldDB" id="A0ABD3XJB7"/>
<comment type="caution">
    <text evidence="1">The sequence shown here is derived from an EMBL/GenBank/DDBJ whole genome shotgun (WGS) entry which is preliminary data.</text>
</comment>
<dbReference type="EMBL" id="JBJQND010000002">
    <property type="protein sequence ID" value="KAL3886349.1"/>
    <property type="molecule type" value="Genomic_DNA"/>
</dbReference>
<proteinExistence type="predicted"/>
<gene>
    <name evidence="1" type="ORF">ACJMK2_026348</name>
</gene>
<organism evidence="1 2">
    <name type="scientific">Sinanodonta woodiana</name>
    <name type="common">Chinese pond mussel</name>
    <name type="synonym">Anodonta woodiana</name>
    <dbReference type="NCBI Taxonomy" id="1069815"/>
    <lineage>
        <taxon>Eukaryota</taxon>
        <taxon>Metazoa</taxon>
        <taxon>Spiralia</taxon>
        <taxon>Lophotrochozoa</taxon>
        <taxon>Mollusca</taxon>
        <taxon>Bivalvia</taxon>
        <taxon>Autobranchia</taxon>
        <taxon>Heteroconchia</taxon>
        <taxon>Palaeoheterodonta</taxon>
        <taxon>Unionida</taxon>
        <taxon>Unionoidea</taxon>
        <taxon>Unionidae</taxon>
        <taxon>Unioninae</taxon>
        <taxon>Sinanodonta</taxon>
    </lineage>
</organism>
<accession>A0ABD3XJB7</accession>